<dbReference type="EMBL" id="LAZR01019177">
    <property type="protein sequence ID" value="KKL93475.1"/>
    <property type="molecule type" value="Genomic_DNA"/>
</dbReference>
<name>A0A0F9II37_9ZZZZ</name>
<accession>A0A0F9II37</accession>
<organism evidence="1">
    <name type="scientific">marine sediment metagenome</name>
    <dbReference type="NCBI Taxonomy" id="412755"/>
    <lineage>
        <taxon>unclassified sequences</taxon>
        <taxon>metagenomes</taxon>
        <taxon>ecological metagenomes</taxon>
    </lineage>
</organism>
<proteinExistence type="predicted"/>
<sequence length="132" mass="15228">MFLEMSQDMDDEGKLVSMLLEANKDVRYACICDSDGKILWNSRRNDIKSLMTLEETKASLKRACENWKDRDKLSAKIGKGKFAIVGYEKIKRITVPLKNNHMLFLSVEGDKPEYIGDILKIVKYVEEHPSQK</sequence>
<gene>
    <name evidence="1" type="ORF">LCGC14_1874350</name>
</gene>
<dbReference type="AlphaFoldDB" id="A0A0F9II37"/>
<evidence type="ECO:0000313" key="1">
    <source>
        <dbReference type="EMBL" id="KKL93475.1"/>
    </source>
</evidence>
<comment type="caution">
    <text evidence="1">The sequence shown here is derived from an EMBL/GenBank/DDBJ whole genome shotgun (WGS) entry which is preliminary data.</text>
</comment>
<evidence type="ECO:0008006" key="2">
    <source>
        <dbReference type="Google" id="ProtNLM"/>
    </source>
</evidence>
<reference evidence="1" key="1">
    <citation type="journal article" date="2015" name="Nature">
        <title>Complex archaea that bridge the gap between prokaryotes and eukaryotes.</title>
        <authorList>
            <person name="Spang A."/>
            <person name="Saw J.H."/>
            <person name="Jorgensen S.L."/>
            <person name="Zaremba-Niedzwiedzka K."/>
            <person name="Martijn J."/>
            <person name="Lind A.E."/>
            <person name="van Eijk R."/>
            <person name="Schleper C."/>
            <person name="Guy L."/>
            <person name="Ettema T.J."/>
        </authorList>
    </citation>
    <scope>NUCLEOTIDE SEQUENCE</scope>
</reference>
<protein>
    <recommendedName>
        <fullName evidence="2">Roadblock/LAMTOR2 domain-containing protein</fullName>
    </recommendedName>
</protein>